<dbReference type="EMBL" id="CP022990">
    <property type="protein sequence ID" value="ASW01968.1"/>
    <property type="molecule type" value="Genomic_DNA"/>
</dbReference>
<name>A0A248VSF6_9BURK</name>
<dbReference type="KEGG" id="parb:CJU94_27960"/>
<organism evidence="1 2">
    <name type="scientific">Paraburkholderia aromaticivorans</name>
    <dbReference type="NCBI Taxonomy" id="2026199"/>
    <lineage>
        <taxon>Bacteria</taxon>
        <taxon>Pseudomonadati</taxon>
        <taxon>Pseudomonadota</taxon>
        <taxon>Betaproteobacteria</taxon>
        <taxon>Burkholderiales</taxon>
        <taxon>Burkholderiaceae</taxon>
        <taxon>Paraburkholderia</taxon>
    </lineage>
</organism>
<dbReference type="AlphaFoldDB" id="A0A248VSF6"/>
<evidence type="ECO:0000313" key="2">
    <source>
        <dbReference type="Proteomes" id="UP000215158"/>
    </source>
</evidence>
<gene>
    <name evidence="1" type="ORF">CJU94_27960</name>
</gene>
<evidence type="ECO:0000313" key="1">
    <source>
        <dbReference type="EMBL" id="ASW01968.1"/>
    </source>
</evidence>
<sequence>MGGMAGSDGLKKTRSFRLAIRPDGSRHSLAALIAHDWASASGSRNESLERRPTFRAFLTRSGESSRLKFATPAALHNGYDDRFSRLIGPIFSAPCSGVFLGDCDQAGV</sequence>
<reference evidence="1 2" key="1">
    <citation type="submission" date="2017-08" db="EMBL/GenBank/DDBJ databases">
        <title>Identification and genetic characteristics of simultaneous BTEX- and naphthalene-degrading Paraburkholderia sp. BN5 isolated from petroleum-contaminated soil.</title>
        <authorList>
            <person name="Lee Y."/>
            <person name="Jeon C.O."/>
        </authorList>
    </citation>
    <scope>NUCLEOTIDE SEQUENCE [LARGE SCALE GENOMIC DNA]</scope>
    <source>
        <strain evidence="1 2">BN5</strain>
    </source>
</reference>
<keyword evidence="2" id="KW-1185">Reference proteome</keyword>
<proteinExistence type="predicted"/>
<dbReference type="Proteomes" id="UP000215158">
    <property type="component" value="Chromosome 2"/>
</dbReference>
<accession>A0A248VSF6</accession>
<protein>
    <submittedName>
        <fullName evidence="1">Uncharacterized protein</fullName>
    </submittedName>
</protein>